<dbReference type="RefSeq" id="WP_091198526.1">
    <property type="nucleotide sequence ID" value="NZ_FOKC01000004.1"/>
</dbReference>
<dbReference type="OrthoDB" id="9790194at2"/>
<dbReference type="PANTHER" id="PTHR42852">
    <property type="entry name" value="THIOL:DISULFIDE INTERCHANGE PROTEIN DSBE"/>
    <property type="match status" value="1"/>
</dbReference>
<feature type="region of interest" description="Disordered" evidence="1">
    <location>
        <begin position="24"/>
        <end position="62"/>
    </location>
</feature>
<feature type="compositionally biased region" description="Low complexity" evidence="1">
    <location>
        <begin position="26"/>
        <end position="62"/>
    </location>
</feature>
<evidence type="ECO:0000259" key="3">
    <source>
        <dbReference type="PROSITE" id="PS51352"/>
    </source>
</evidence>
<dbReference type="EMBL" id="FOKC01000004">
    <property type="protein sequence ID" value="SFB16772.1"/>
    <property type="molecule type" value="Genomic_DNA"/>
</dbReference>
<dbReference type="AlphaFoldDB" id="A0A1I0YU85"/>
<dbReference type="InterPro" id="IPR036249">
    <property type="entry name" value="Thioredoxin-like_sf"/>
</dbReference>
<proteinExistence type="predicted"/>
<dbReference type="InterPro" id="IPR013766">
    <property type="entry name" value="Thioredoxin_domain"/>
</dbReference>
<keyword evidence="7" id="KW-1185">Reference proteome</keyword>
<reference evidence="5" key="1">
    <citation type="submission" date="2016-10" db="EMBL/GenBank/DDBJ databases">
        <authorList>
            <person name="de Groot N.N."/>
        </authorList>
    </citation>
    <scope>NUCLEOTIDE SEQUENCE [LARGE SCALE GENOMIC DNA]</scope>
    <source>
        <strain evidence="5">CGMCC 1.10697</strain>
    </source>
</reference>
<dbReference type="InterPro" id="IPR000866">
    <property type="entry name" value="AhpC/TSA"/>
</dbReference>
<dbReference type="GO" id="GO:0016853">
    <property type="term" value="F:isomerase activity"/>
    <property type="evidence" value="ECO:0007669"/>
    <property type="project" value="UniProtKB-KW"/>
</dbReference>
<dbReference type="PROSITE" id="PS51352">
    <property type="entry name" value="THIOREDOXIN_2"/>
    <property type="match status" value="1"/>
</dbReference>
<dbReference type="SUPFAM" id="SSF52833">
    <property type="entry name" value="Thioredoxin-like"/>
    <property type="match status" value="1"/>
</dbReference>
<reference evidence="4 7" key="2">
    <citation type="submission" date="2017-12" db="EMBL/GenBank/DDBJ databases">
        <title>Pharmacopeia of the Arctic Ocean.</title>
        <authorList>
            <person name="Collins E."/>
            <person name="Ducluzeau A.-L."/>
        </authorList>
    </citation>
    <scope>NUCLEOTIDE SEQUENCE [LARGE SCALE GENOMIC DNA]</scope>
    <source>
        <strain evidence="4 7">DSM 23325</strain>
    </source>
</reference>
<dbReference type="STRING" id="748909.SAMN05192575_104226"/>
<keyword evidence="2" id="KW-0732">Signal</keyword>
<feature type="domain" description="Thioredoxin" evidence="3">
    <location>
        <begin position="58"/>
        <end position="193"/>
    </location>
</feature>
<feature type="signal peptide" evidence="2">
    <location>
        <begin position="1"/>
        <end position="23"/>
    </location>
</feature>
<dbReference type="PANTHER" id="PTHR42852:SF17">
    <property type="entry name" value="THIOREDOXIN-LIKE PROTEIN HI_1115"/>
    <property type="match status" value="1"/>
</dbReference>
<dbReference type="InterPro" id="IPR050553">
    <property type="entry name" value="Thioredoxin_ResA/DsbE_sf"/>
</dbReference>
<dbReference type="Pfam" id="PF00578">
    <property type="entry name" value="AhpC-TSA"/>
    <property type="match status" value="1"/>
</dbReference>
<keyword evidence="5" id="KW-0413">Isomerase</keyword>
<name>A0A1I0YU85_9ACTN</name>
<evidence type="ECO:0000313" key="6">
    <source>
        <dbReference type="Proteomes" id="UP000199113"/>
    </source>
</evidence>
<dbReference type="GO" id="GO:0016209">
    <property type="term" value="F:antioxidant activity"/>
    <property type="evidence" value="ECO:0007669"/>
    <property type="project" value="InterPro"/>
</dbReference>
<evidence type="ECO:0000313" key="5">
    <source>
        <dbReference type="EMBL" id="SFB16772.1"/>
    </source>
</evidence>
<sequence length="193" mass="19855">MRRLAFVAVLPLVLALASCGQDAATPSDAASAGEPAESSTTSTPSPTTTPSTSADDDPATTPELLDFTATTVTGDAFDGASLAGRPTVLWFWAPWCPTCRGQIPQVEALASDRGGDVNVIGVGSLDSAEAIAGFADDVPGLTHLEDVDGELWRRFEVTEQSSFVVLDADGTVTFEAGYGGSDDLDAEVESLLG</sequence>
<evidence type="ECO:0000256" key="2">
    <source>
        <dbReference type="SAM" id="SignalP"/>
    </source>
</evidence>
<dbReference type="Proteomes" id="UP000199113">
    <property type="component" value="Unassembled WGS sequence"/>
</dbReference>
<dbReference type="Gene3D" id="3.40.30.10">
    <property type="entry name" value="Glutaredoxin"/>
    <property type="match status" value="1"/>
</dbReference>
<dbReference type="EMBL" id="PJBV01000011">
    <property type="protein sequence ID" value="PKH43744.1"/>
    <property type="molecule type" value="Genomic_DNA"/>
</dbReference>
<dbReference type="PROSITE" id="PS51257">
    <property type="entry name" value="PROKAR_LIPOPROTEIN"/>
    <property type="match status" value="1"/>
</dbReference>
<dbReference type="InterPro" id="IPR017937">
    <property type="entry name" value="Thioredoxin_CS"/>
</dbReference>
<dbReference type="Proteomes" id="UP000233565">
    <property type="component" value="Unassembled WGS sequence"/>
</dbReference>
<gene>
    <name evidence="4" type="ORF">CXG46_04660</name>
    <name evidence="5" type="ORF">SAMN05192575_104226</name>
</gene>
<protein>
    <submittedName>
        <fullName evidence="5">Thiol-disulfide isomerase or thioredoxin</fullName>
    </submittedName>
</protein>
<dbReference type="PROSITE" id="PS00194">
    <property type="entry name" value="THIOREDOXIN_1"/>
    <property type="match status" value="1"/>
</dbReference>
<evidence type="ECO:0000313" key="4">
    <source>
        <dbReference type="EMBL" id="PKH43744.1"/>
    </source>
</evidence>
<evidence type="ECO:0000256" key="1">
    <source>
        <dbReference type="SAM" id="MobiDB-lite"/>
    </source>
</evidence>
<feature type="chain" id="PRO_5039427037" evidence="2">
    <location>
        <begin position="24"/>
        <end position="193"/>
    </location>
</feature>
<accession>A0A1I0YU85</accession>
<evidence type="ECO:0000313" key="7">
    <source>
        <dbReference type="Proteomes" id="UP000233565"/>
    </source>
</evidence>
<organism evidence="5 6">
    <name type="scientific">Nocardioides alpinus</name>
    <dbReference type="NCBI Taxonomy" id="748909"/>
    <lineage>
        <taxon>Bacteria</taxon>
        <taxon>Bacillati</taxon>
        <taxon>Actinomycetota</taxon>
        <taxon>Actinomycetes</taxon>
        <taxon>Propionibacteriales</taxon>
        <taxon>Nocardioidaceae</taxon>
        <taxon>Nocardioides</taxon>
    </lineage>
</organism>
<dbReference type="GO" id="GO:0016491">
    <property type="term" value="F:oxidoreductase activity"/>
    <property type="evidence" value="ECO:0007669"/>
    <property type="project" value="InterPro"/>
</dbReference>